<dbReference type="Pfam" id="PF00575">
    <property type="entry name" value="S1"/>
    <property type="match status" value="1"/>
</dbReference>
<feature type="domain" description="S1 motif" evidence="2">
    <location>
        <begin position="319"/>
        <end position="388"/>
    </location>
</feature>
<dbReference type="GO" id="GO:0006412">
    <property type="term" value="P:translation"/>
    <property type="evidence" value="ECO:0007669"/>
    <property type="project" value="TreeGrafter"/>
</dbReference>
<dbReference type="InterPro" id="IPR050437">
    <property type="entry name" value="Ribos_protein_bS1-like"/>
</dbReference>
<dbReference type="AlphaFoldDB" id="A0AA35RBP7"/>
<dbReference type="GO" id="GO:0003729">
    <property type="term" value="F:mRNA binding"/>
    <property type="evidence" value="ECO:0007669"/>
    <property type="project" value="UniProtKB-ARBA"/>
</dbReference>
<proteinExistence type="predicted"/>
<comment type="function">
    <text evidence="1">Associates with the EF-Tu.GDP complex and induces the exchange of GDP to GTP. It remains bound to the aminoacyl-tRNA.EF-Tu.GTP complex up to the GTP hydrolysis stage on the ribosome.</text>
</comment>
<dbReference type="InterPro" id="IPR003029">
    <property type="entry name" value="S1_domain"/>
</dbReference>
<dbReference type="InterPro" id="IPR012340">
    <property type="entry name" value="NA-bd_OB-fold"/>
</dbReference>
<name>A0AA35RBP7_GEOBA</name>
<dbReference type="PANTHER" id="PTHR10724:SF10">
    <property type="entry name" value="S1 RNA-BINDING DOMAIN-CONTAINING PROTEIN 1"/>
    <property type="match status" value="1"/>
</dbReference>
<dbReference type="Pfam" id="PF16921">
    <property type="entry name" value="Tex_YqgF"/>
    <property type="match status" value="1"/>
</dbReference>
<evidence type="ECO:0000313" key="4">
    <source>
        <dbReference type="Proteomes" id="UP001174909"/>
    </source>
</evidence>
<dbReference type="Pfam" id="PF12836">
    <property type="entry name" value="HHH_3"/>
    <property type="match status" value="1"/>
</dbReference>
<protein>
    <submittedName>
        <fullName evidence="3">Uncharacterized protein HI_0568</fullName>
    </submittedName>
</protein>
<dbReference type="InterPro" id="IPR023323">
    <property type="entry name" value="Tex-like_dom_sf"/>
</dbReference>
<evidence type="ECO:0000259" key="2">
    <source>
        <dbReference type="PROSITE" id="PS50126"/>
    </source>
</evidence>
<sequence>METEVRKAARVRAEDTAIGVFADNMRELLLAPALGQKNILALDPRISLRLQIAIAVGNGTAGRETQAFLRTLELDPQIAVVMVNESGASVYSASEAARTEFPDQDITVRGAVSIGRRLMDPLAELVKIDPKSIGVGQYQHDVDQKALKQRLDDVVVSCVNQVGVELNTASRELLSYVSGLGPRLANAIVEYRNLNGPFTSRDALKKVPRLGPKAFEQAAGFLRIREGAQPLDASAVHPESYPVVEAIARDLGRPLDELLGDAAIGGQIDPSRYVSDQIGLPTLNDIIGELARPGRDPRQEFEPFDFAAGVHRIEDLTVGMKLPGVITNVTGFGAFVDVGVHQDGLVHISQLAEGFVSNPSDVVKVQQRVWVTVLEVDLERKRIALSLK</sequence>
<dbReference type="SUPFAM" id="SSF47781">
    <property type="entry name" value="RuvA domain 2-like"/>
    <property type="match status" value="2"/>
</dbReference>
<dbReference type="GO" id="GO:0005737">
    <property type="term" value="C:cytoplasm"/>
    <property type="evidence" value="ECO:0007669"/>
    <property type="project" value="UniProtKB-ARBA"/>
</dbReference>
<dbReference type="FunFam" id="1.10.150.310:FF:000001">
    <property type="entry name" value="RNA-binding transcriptional accessory protein"/>
    <property type="match status" value="1"/>
</dbReference>
<dbReference type="InterPro" id="IPR010994">
    <property type="entry name" value="RuvA_2-like"/>
</dbReference>
<dbReference type="PROSITE" id="PS50126">
    <property type="entry name" value="S1"/>
    <property type="match status" value="1"/>
</dbReference>
<dbReference type="SUPFAM" id="SSF50249">
    <property type="entry name" value="Nucleic acid-binding proteins"/>
    <property type="match status" value="1"/>
</dbReference>
<dbReference type="InterPro" id="IPR032639">
    <property type="entry name" value="Tex_YqgF"/>
</dbReference>
<evidence type="ECO:0000256" key="1">
    <source>
        <dbReference type="ARBA" id="ARBA00025453"/>
    </source>
</evidence>
<dbReference type="SMART" id="SM00316">
    <property type="entry name" value="S1"/>
    <property type="match status" value="1"/>
</dbReference>
<keyword evidence="4" id="KW-1185">Reference proteome</keyword>
<dbReference type="SUPFAM" id="SSF53098">
    <property type="entry name" value="Ribonuclease H-like"/>
    <property type="match status" value="1"/>
</dbReference>
<dbReference type="Gene3D" id="1.10.3500.10">
    <property type="entry name" value="Tex N-terminal region-like"/>
    <property type="match status" value="2"/>
</dbReference>
<comment type="caution">
    <text evidence="3">The sequence shown here is derived from an EMBL/GenBank/DDBJ whole genome shotgun (WGS) entry which is preliminary data.</text>
</comment>
<dbReference type="Pfam" id="PF17674">
    <property type="entry name" value="HHH_9"/>
    <property type="match status" value="1"/>
</dbReference>
<evidence type="ECO:0000313" key="3">
    <source>
        <dbReference type="EMBL" id="CAI8007446.1"/>
    </source>
</evidence>
<accession>A0AA35RBP7</accession>
<organism evidence="3 4">
    <name type="scientific">Geodia barretti</name>
    <name type="common">Barrett's horny sponge</name>
    <dbReference type="NCBI Taxonomy" id="519541"/>
    <lineage>
        <taxon>Eukaryota</taxon>
        <taxon>Metazoa</taxon>
        <taxon>Porifera</taxon>
        <taxon>Demospongiae</taxon>
        <taxon>Heteroscleromorpha</taxon>
        <taxon>Tetractinellida</taxon>
        <taxon>Astrophorina</taxon>
        <taxon>Geodiidae</taxon>
        <taxon>Geodia</taxon>
    </lineage>
</organism>
<dbReference type="EMBL" id="CASHTH010000775">
    <property type="protein sequence ID" value="CAI8007446.1"/>
    <property type="molecule type" value="Genomic_DNA"/>
</dbReference>
<dbReference type="Gene3D" id="2.40.50.140">
    <property type="entry name" value="Nucleic acid-binding proteins"/>
    <property type="match status" value="1"/>
</dbReference>
<dbReference type="InterPro" id="IPR012337">
    <property type="entry name" value="RNaseH-like_sf"/>
</dbReference>
<dbReference type="GO" id="GO:0003735">
    <property type="term" value="F:structural constituent of ribosome"/>
    <property type="evidence" value="ECO:0007669"/>
    <property type="project" value="TreeGrafter"/>
</dbReference>
<dbReference type="FunFam" id="2.40.50.140:FF:000051">
    <property type="entry name" value="RNA-binding transcriptional accessory protein"/>
    <property type="match status" value="1"/>
</dbReference>
<dbReference type="CDD" id="cd05685">
    <property type="entry name" value="S1_Tex"/>
    <property type="match status" value="1"/>
</dbReference>
<dbReference type="PANTHER" id="PTHR10724">
    <property type="entry name" value="30S RIBOSOMAL PROTEIN S1"/>
    <property type="match status" value="1"/>
</dbReference>
<dbReference type="Gene3D" id="1.10.150.310">
    <property type="entry name" value="Tex RuvX-like domain-like"/>
    <property type="match status" value="1"/>
</dbReference>
<dbReference type="InterPro" id="IPR044146">
    <property type="entry name" value="S1_Tex"/>
</dbReference>
<dbReference type="InterPro" id="IPR041692">
    <property type="entry name" value="HHH_9"/>
</dbReference>
<reference evidence="3" key="1">
    <citation type="submission" date="2023-03" db="EMBL/GenBank/DDBJ databases">
        <authorList>
            <person name="Steffen K."/>
            <person name="Cardenas P."/>
        </authorList>
    </citation>
    <scope>NUCLEOTIDE SEQUENCE</scope>
</reference>
<gene>
    <name evidence="3" type="ORF">GBAR_LOCUS5204</name>
</gene>
<dbReference type="Proteomes" id="UP001174909">
    <property type="component" value="Unassembled WGS sequence"/>
</dbReference>